<dbReference type="PROSITE" id="PS51831">
    <property type="entry name" value="HD"/>
    <property type="match status" value="1"/>
</dbReference>
<dbReference type="OrthoDB" id="17914at2157"/>
<name>G7WPH7_METH6</name>
<dbReference type="SUPFAM" id="SSF109604">
    <property type="entry name" value="HD-domain/PDEase-like"/>
    <property type="match status" value="1"/>
</dbReference>
<dbReference type="SMART" id="SM00471">
    <property type="entry name" value="HDc"/>
    <property type="match status" value="1"/>
</dbReference>
<keyword evidence="3" id="KW-1185">Reference proteome</keyword>
<dbReference type="PANTHER" id="PTHR33594:SF1">
    <property type="entry name" value="HD_PDEASE DOMAIN-CONTAINING PROTEIN"/>
    <property type="match status" value="1"/>
</dbReference>
<evidence type="ECO:0000313" key="2">
    <source>
        <dbReference type="EMBL" id="AET65178.1"/>
    </source>
</evidence>
<gene>
    <name evidence="2" type="ordered locus">Mhar_1820</name>
</gene>
<reference evidence="2 3" key="1">
    <citation type="journal article" date="2012" name="PLoS ONE">
        <title>The genome characteristics and predicted function of methyl-group oxidation pathway in the obligate aceticlastic methanogens, Methanosaeta spp.</title>
        <authorList>
            <person name="Zhu J."/>
            <person name="Zheng H."/>
            <person name="Ai G."/>
            <person name="Zhang G."/>
            <person name="Liu D."/>
            <person name="Liu X."/>
            <person name="Dong X."/>
        </authorList>
    </citation>
    <scope>NUCLEOTIDE SEQUENCE [LARGE SCALE GENOMIC DNA]</scope>
    <source>
        <strain evidence="2 3">6Ac</strain>
    </source>
</reference>
<dbReference type="GeneID" id="12510991"/>
<protein>
    <submittedName>
        <fullName evidence="2">HD domain protein</fullName>
    </submittedName>
</protein>
<dbReference type="Proteomes" id="UP000005877">
    <property type="component" value="Chromosome"/>
</dbReference>
<proteinExistence type="predicted"/>
<dbReference type="STRING" id="1110509.Mhar_1820"/>
<dbReference type="InterPro" id="IPR006674">
    <property type="entry name" value="HD_domain"/>
</dbReference>
<evidence type="ECO:0000313" key="3">
    <source>
        <dbReference type="Proteomes" id="UP000005877"/>
    </source>
</evidence>
<sequence length="232" mass="25629">MARLDPEGRRGDTPADGSKDCDIIEADLIKEIGALYEGKDPAHDLSHALRVYRIARAIGEAEGADSMIVALAALLHDAASGSKLRERSEEAEERGLEIIQDIMKRWGYPDEVIGGVLRAVEVHSYSRGIEPATLEAMVLQDADRLDALGAIGIARVFMTGGALGRPLYDPQDPFCRGREPDDLRWNLDHFYKKILRLEGGMHTGAAKRLARKRGEVVRRYLADLEEEISKGI</sequence>
<dbReference type="InterPro" id="IPR003607">
    <property type="entry name" value="HD/PDEase_dom"/>
</dbReference>
<evidence type="ECO:0000259" key="1">
    <source>
        <dbReference type="PROSITE" id="PS51831"/>
    </source>
</evidence>
<dbReference type="PANTHER" id="PTHR33594">
    <property type="entry name" value="SUPERFAMILY HYDROLASE, PUTATIVE (AFU_ORTHOLOGUE AFUA_1G03035)-RELATED"/>
    <property type="match status" value="1"/>
</dbReference>
<dbReference type="AlphaFoldDB" id="G7WPH7"/>
<accession>G7WPH7</accession>
<dbReference type="RefSeq" id="WP_014587358.1">
    <property type="nucleotide sequence ID" value="NC_017527.1"/>
</dbReference>
<dbReference type="EMBL" id="CP003117">
    <property type="protein sequence ID" value="AET65178.1"/>
    <property type="molecule type" value="Genomic_DNA"/>
</dbReference>
<organism evidence="2 3">
    <name type="scientific">Methanothrix harundinacea (strain 6Ac)</name>
    <name type="common">Methanosaeta harundinacea</name>
    <dbReference type="NCBI Taxonomy" id="1110509"/>
    <lineage>
        <taxon>Archaea</taxon>
        <taxon>Methanobacteriati</taxon>
        <taxon>Methanobacteriota</taxon>
        <taxon>Stenosarchaea group</taxon>
        <taxon>Methanomicrobia</taxon>
        <taxon>Methanotrichales</taxon>
        <taxon>Methanotrichaceae</taxon>
        <taxon>Methanothrix</taxon>
    </lineage>
</organism>
<dbReference type="Gene3D" id="1.10.3210.50">
    <property type="match status" value="1"/>
</dbReference>
<dbReference type="PATRIC" id="fig|1110509.7.peg.2019"/>
<dbReference type="KEGG" id="mhi:Mhar_1820"/>
<dbReference type="Pfam" id="PF01966">
    <property type="entry name" value="HD"/>
    <property type="match status" value="1"/>
</dbReference>
<dbReference type="HOGENOM" id="CLU_036524_3_0_2"/>
<dbReference type="CDD" id="cd00077">
    <property type="entry name" value="HDc"/>
    <property type="match status" value="1"/>
</dbReference>
<feature type="domain" description="HD" evidence="1">
    <location>
        <begin position="44"/>
        <end position="148"/>
    </location>
</feature>